<evidence type="ECO:0000313" key="2">
    <source>
        <dbReference type="Proteomes" id="UP001066276"/>
    </source>
</evidence>
<organism evidence="1 2">
    <name type="scientific">Pleurodeles waltl</name>
    <name type="common">Iberian ribbed newt</name>
    <dbReference type="NCBI Taxonomy" id="8319"/>
    <lineage>
        <taxon>Eukaryota</taxon>
        <taxon>Metazoa</taxon>
        <taxon>Chordata</taxon>
        <taxon>Craniata</taxon>
        <taxon>Vertebrata</taxon>
        <taxon>Euteleostomi</taxon>
        <taxon>Amphibia</taxon>
        <taxon>Batrachia</taxon>
        <taxon>Caudata</taxon>
        <taxon>Salamandroidea</taxon>
        <taxon>Salamandridae</taxon>
        <taxon>Pleurodelinae</taxon>
        <taxon>Pleurodeles</taxon>
    </lineage>
</organism>
<keyword evidence="2" id="KW-1185">Reference proteome</keyword>
<protein>
    <submittedName>
        <fullName evidence="1">Uncharacterized protein</fullName>
    </submittedName>
</protein>
<name>A0AAV7S1T6_PLEWA</name>
<dbReference type="Proteomes" id="UP001066276">
    <property type="component" value="Chromosome 5"/>
</dbReference>
<sequence>MRCTDSNQDPASITLALLLECRRFVQSLMHQHSQYKENVQGIHILRNHQFRTDAGFMYMKMAVPYTMVTTISCDAQVEKAFCLPSVVRIPKMVTTMRM</sequence>
<evidence type="ECO:0000313" key="1">
    <source>
        <dbReference type="EMBL" id="KAJ1158969.1"/>
    </source>
</evidence>
<proteinExistence type="predicted"/>
<accession>A0AAV7S1T6</accession>
<reference evidence="1" key="1">
    <citation type="journal article" date="2022" name="bioRxiv">
        <title>Sequencing and chromosome-scale assembly of the giantPleurodeles waltlgenome.</title>
        <authorList>
            <person name="Brown T."/>
            <person name="Elewa A."/>
            <person name="Iarovenko S."/>
            <person name="Subramanian E."/>
            <person name="Araus A.J."/>
            <person name="Petzold A."/>
            <person name="Susuki M."/>
            <person name="Suzuki K.-i.T."/>
            <person name="Hayashi T."/>
            <person name="Toyoda A."/>
            <person name="Oliveira C."/>
            <person name="Osipova E."/>
            <person name="Leigh N.D."/>
            <person name="Simon A."/>
            <person name="Yun M.H."/>
        </authorList>
    </citation>
    <scope>NUCLEOTIDE SEQUENCE</scope>
    <source>
        <strain evidence="1">20211129_DDA</strain>
        <tissue evidence="1">Liver</tissue>
    </source>
</reference>
<dbReference type="AlphaFoldDB" id="A0AAV7S1T6"/>
<gene>
    <name evidence="1" type="ORF">NDU88_011641</name>
</gene>
<dbReference type="EMBL" id="JANPWB010000009">
    <property type="protein sequence ID" value="KAJ1158969.1"/>
    <property type="molecule type" value="Genomic_DNA"/>
</dbReference>
<comment type="caution">
    <text evidence="1">The sequence shown here is derived from an EMBL/GenBank/DDBJ whole genome shotgun (WGS) entry which is preliminary data.</text>
</comment>